<dbReference type="PANTHER" id="PTHR12992">
    <property type="entry name" value="NUDIX HYDROLASE"/>
    <property type="match status" value="1"/>
</dbReference>
<dbReference type="Pfam" id="PF00293">
    <property type="entry name" value="NUDIX"/>
    <property type="match status" value="1"/>
</dbReference>
<sequence length="214" mass="23813">MMFSIFPSADMNAEKLSDFLIKAADYASPTQLARNGILDIENRCFKQAAVLLACVYHQQQWQIVLTRRAASLRHHGGQIALAGGGREGLDVSLTATALRETAEEIGIAAHEWQTFPVLPPDYTPSGYEVYAVPALCRRSPKIEVNAAEVAEVFYLPLVLALNPENYRSRVLNYNGKSIDSPVLPYRDYDIWGLTAVILYGLAERYRAYCEAALE</sequence>
<keyword evidence="9" id="KW-1185">Reference proteome</keyword>
<keyword evidence="6" id="KW-0464">Manganese</keyword>
<dbReference type="SUPFAM" id="SSF55811">
    <property type="entry name" value="Nudix"/>
    <property type="match status" value="1"/>
</dbReference>
<dbReference type="PANTHER" id="PTHR12992:SF11">
    <property type="entry name" value="MITOCHONDRIAL COENZYME A DIPHOSPHATASE NUDT8"/>
    <property type="match status" value="1"/>
</dbReference>
<evidence type="ECO:0000256" key="5">
    <source>
        <dbReference type="ARBA" id="ARBA00022842"/>
    </source>
</evidence>
<dbReference type="Proteomes" id="UP001221268">
    <property type="component" value="Chromosome"/>
</dbReference>
<dbReference type="InterPro" id="IPR015797">
    <property type="entry name" value="NUDIX_hydrolase-like_dom_sf"/>
</dbReference>
<dbReference type="EMBL" id="CP116766">
    <property type="protein sequence ID" value="WCL70906.1"/>
    <property type="molecule type" value="Genomic_DNA"/>
</dbReference>
<protein>
    <submittedName>
        <fullName evidence="8">CoA pyrophosphatase</fullName>
    </submittedName>
</protein>
<dbReference type="RefSeq" id="WP_237091951.1">
    <property type="nucleotide sequence ID" value="NZ_CP116766.1"/>
</dbReference>
<evidence type="ECO:0000313" key="9">
    <source>
        <dbReference type="Proteomes" id="UP001221268"/>
    </source>
</evidence>
<evidence type="ECO:0000313" key="8">
    <source>
        <dbReference type="EMBL" id="WCL70906.1"/>
    </source>
</evidence>
<evidence type="ECO:0000259" key="7">
    <source>
        <dbReference type="PROSITE" id="PS51462"/>
    </source>
</evidence>
<reference evidence="8 9" key="1">
    <citation type="submission" date="2023-01" db="EMBL/GenBank/DDBJ databases">
        <authorList>
            <person name="Yang C."/>
        </authorList>
    </citation>
    <scope>NUCLEOTIDE SEQUENCE [LARGE SCALE GENOMIC DNA]</scope>
    <source>
        <strain evidence="8 9">ZJ106</strain>
    </source>
</reference>
<dbReference type="InterPro" id="IPR045121">
    <property type="entry name" value="CoAse"/>
</dbReference>
<accession>A0ABY7RHF6</accession>
<evidence type="ECO:0000256" key="3">
    <source>
        <dbReference type="ARBA" id="ARBA00022723"/>
    </source>
</evidence>
<gene>
    <name evidence="8" type="ORF">PJU73_05950</name>
</gene>
<name>A0ABY7RHF6_9NEIS</name>
<evidence type="ECO:0000256" key="6">
    <source>
        <dbReference type="ARBA" id="ARBA00023211"/>
    </source>
</evidence>
<dbReference type="CDD" id="cd03426">
    <property type="entry name" value="NUDIX_CoAse_Nudt7"/>
    <property type="match status" value="1"/>
</dbReference>
<comment type="cofactor">
    <cofactor evidence="1">
        <name>Mn(2+)</name>
        <dbReference type="ChEBI" id="CHEBI:29035"/>
    </cofactor>
</comment>
<evidence type="ECO:0000256" key="4">
    <source>
        <dbReference type="ARBA" id="ARBA00022801"/>
    </source>
</evidence>
<keyword evidence="5" id="KW-0460">Magnesium</keyword>
<evidence type="ECO:0000256" key="2">
    <source>
        <dbReference type="ARBA" id="ARBA00001946"/>
    </source>
</evidence>
<dbReference type="Gene3D" id="3.90.79.10">
    <property type="entry name" value="Nucleoside Triphosphate Pyrophosphohydrolase"/>
    <property type="match status" value="1"/>
</dbReference>
<proteinExistence type="predicted"/>
<keyword evidence="4" id="KW-0378">Hydrolase</keyword>
<organism evidence="8 9">
    <name type="scientific">Neisseria lisongii</name>
    <dbReference type="NCBI Taxonomy" id="2912188"/>
    <lineage>
        <taxon>Bacteria</taxon>
        <taxon>Pseudomonadati</taxon>
        <taxon>Pseudomonadota</taxon>
        <taxon>Betaproteobacteria</taxon>
        <taxon>Neisseriales</taxon>
        <taxon>Neisseriaceae</taxon>
        <taxon>Neisseria</taxon>
    </lineage>
</organism>
<dbReference type="PROSITE" id="PS51462">
    <property type="entry name" value="NUDIX"/>
    <property type="match status" value="1"/>
</dbReference>
<feature type="domain" description="Nudix hydrolase" evidence="7">
    <location>
        <begin position="46"/>
        <end position="177"/>
    </location>
</feature>
<evidence type="ECO:0000256" key="1">
    <source>
        <dbReference type="ARBA" id="ARBA00001936"/>
    </source>
</evidence>
<keyword evidence="3" id="KW-0479">Metal-binding</keyword>
<comment type="cofactor">
    <cofactor evidence="2">
        <name>Mg(2+)</name>
        <dbReference type="ChEBI" id="CHEBI:18420"/>
    </cofactor>
</comment>
<dbReference type="InterPro" id="IPR000086">
    <property type="entry name" value="NUDIX_hydrolase_dom"/>
</dbReference>